<protein>
    <submittedName>
        <fullName evidence="3">Tripartite tricarboxylate transporter TctB family protein</fullName>
    </submittedName>
</protein>
<accession>A0A7Z0NBC8</accession>
<dbReference type="EMBL" id="JACCGK010000028">
    <property type="protein sequence ID" value="NYT75104.1"/>
    <property type="molecule type" value="Genomic_DNA"/>
</dbReference>
<keyword evidence="1" id="KW-0812">Transmembrane</keyword>
<proteinExistence type="predicted"/>
<dbReference type="Proteomes" id="UP000520876">
    <property type="component" value="Unassembled WGS sequence"/>
</dbReference>
<feature type="transmembrane region" description="Helical" evidence="1">
    <location>
        <begin position="122"/>
        <end position="144"/>
    </location>
</feature>
<feature type="transmembrane region" description="Helical" evidence="1">
    <location>
        <begin position="12"/>
        <end position="30"/>
    </location>
</feature>
<evidence type="ECO:0000256" key="1">
    <source>
        <dbReference type="SAM" id="Phobius"/>
    </source>
</evidence>
<feature type="transmembrane region" description="Helical" evidence="1">
    <location>
        <begin position="84"/>
        <end position="110"/>
    </location>
</feature>
<feature type="domain" description="DUF1468" evidence="2">
    <location>
        <begin position="11"/>
        <end position="144"/>
    </location>
</feature>
<reference evidence="3 4" key="1">
    <citation type="submission" date="2020-07" db="EMBL/GenBank/DDBJ databases">
        <title>Halomonas sp. QX-2 draft genome sequence.</title>
        <authorList>
            <person name="Qiu X."/>
        </authorList>
    </citation>
    <scope>NUCLEOTIDE SEQUENCE [LARGE SCALE GENOMIC DNA]</scope>
    <source>
        <strain evidence="3 4">QX-2</strain>
    </source>
</reference>
<comment type="caution">
    <text evidence="3">The sequence shown here is derived from an EMBL/GenBank/DDBJ whole genome shotgun (WGS) entry which is preliminary data.</text>
</comment>
<sequence>MSVMLKDRDVITGLVFILIGGMFALGAADYGMGSARRMGPGYFPVILGSLLVLVGVGISAKSLWRRKFTPMPAMYLRPVVALSLSILAFGVLIDRLGLIAACMACVLISGFATQETRWKENFLIAFGMTAFSVIVFSLLLGLPFRLWGQ</sequence>
<evidence type="ECO:0000259" key="2">
    <source>
        <dbReference type="Pfam" id="PF07331"/>
    </source>
</evidence>
<feature type="transmembrane region" description="Helical" evidence="1">
    <location>
        <begin position="42"/>
        <end position="64"/>
    </location>
</feature>
<dbReference type="RefSeq" id="WP_180095985.1">
    <property type="nucleotide sequence ID" value="NZ_CAXAZJ010000015.1"/>
</dbReference>
<dbReference type="InterPro" id="IPR009936">
    <property type="entry name" value="DUF1468"/>
</dbReference>
<evidence type="ECO:0000313" key="4">
    <source>
        <dbReference type="Proteomes" id="UP000520876"/>
    </source>
</evidence>
<dbReference type="AlphaFoldDB" id="A0A7Z0NBC8"/>
<keyword evidence="4" id="KW-1185">Reference proteome</keyword>
<name>A0A7Z0NBC8_9GAMM</name>
<dbReference type="Pfam" id="PF07331">
    <property type="entry name" value="TctB"/>
    <property type="match status" value="1"/>
</dbReference>
<evidence type="ECO:0000313" key="3">
    <source>
        <dbReference type="EMBL" id="NYT75104.1"/>
    </source>
</evidence>
<gene>
    <name evidence="3" type="ORF">HZU72_22210</name>
</gene>
<organism evidence="3 4">
    <name type="scientific">Vreelandella sedimenti</name>
    <dbReference type="NCBI Taxonomy" id="2729618"/>
    <lineage>
        <taxon>Bacteria</taxon>
        <taxon>Pseudomonadati</taxon>
        <taxon>Pseudomonadota</taxon>
        <taxon>Gammaproteobacteria</taxon>
        <taxon>Oceanospirillales</taxon>
        <taxon>Halomonadaceae</taxon>
        <taxon>Vreelandella</taxon>
    </lineage>
</organism>
<keyword evidence="1" id="KW-0472">Membrane</keyword>
<keyword evidence="1" id="KW-1133">Transmembrane helix</keyword>